<sequence length="158" mass="17154">MIKVVHGDMVKHLQSKDHLDAYAHQCNCFCRMGRGIAPLLAKAVPGLRKADDMTVLGDKSKLGSVSLAAHPNGAVVFNVYGQYHWHAHKVAPGRNTDYGALRNGLITVIDLMQEHDFKTLGLPLIGCGLAGGDWDNVVLPMIHELFNGSGVDVTIFKL</sequence>
<dbReference type="InterPro" id="IPR043472">
    <property type="entry name" value="Macro_dom-like"/>
</dbReference>
<dbReference type="Pfam" id="PF01661">
    <property type="entry name" value="Macro"/>
    <property type="match status" value="1"/>
</dbReference>
<dbReference type="PANTHER" id="PTHR12521">
    <property type="entry name" value="PROTEIN C6ORF130"/>
    <property type="match status" value="1"/>
</dbReference>
<reference evidence="2 3" key="1">
    <citation type="submission" date="2019-04" db="EMBL/GenBank/DDBJ databases">
        <authorList>
            <person name="Gallagher L."/>
            <person name="Broussard G."/>
        </authorList>
    </citation>
    <scope>NUCLEOTIDE SEQUENCE [LARGE SCALE GENOMIC DNA]</scope>
</reference>
<protein>
    <recommendedName>
        <fullName evidence="1">Macro domain-containing protein</fullName>
    </recommendedName>
</protein>
<dbReference type="Proteomes" id="UP000302168">
    <property type="component" value="Segment"/>
</dbReference>
<proteinExistence type="predicted"/>
<dbReference type="InterPro" id="IPR002589">
    <property type="entry name" value="Macro_dom"/>
</dbReference>
<organism evidence="2 3">
    <name type="scientific">Vibrio phage Achelous</name>
    <dbReference type="NCBI Taxonomy" id="2576872"/>
    <lineage>
        <taxon>Viruses</taxon>
        <taxon>Duplodnaviria</taxon>
        <taxon>Heunggongvirae</taxon>
        <taxon>Uroviricota</taxon>
        <taxon>Caudoviricetes</taxon>
        <taxon>Demerecviridae</taxon>
        <taxon>Ermolyevavirinae</taxon>
        <taxon>Thalassavirus</taxon>
        <taxon>Thalassavirus achelous</taxon>
    </lineage>
</organism>
<dbReference type="PROSITE" id="PS51154">
    <property type="entry name" value="MACRO"/>
    <property type="match status" value="1"/>
</dbReference>
<evidence type="ECO:0000313" key="2">
    <source>
        <dbReference type="EMBL" id="QCQ57751.1"/>
    </source>
</evidence>
<name>A0A4P8MUT7_9CAUD</name>
<dbReference type="InterPro" id="IPR050892">
    <property type="entry name" value="ADP-ribose_metab_enzymes"/>
</dbReference>
<dbReference type="Gene3D" id="3.40.220.10">
    <property type="entry name" value="Leucine Aminopeptidase, subunit E, domain 1"/>
    <property type="match status" value="1"/>
</dbReference>
<gene>
    <name evidence="2" type="ORF">ACHELOUS_176</name>
</gene>
<feature type="domain" description="Macro" evidence="1">
    <location>
        <begin position="1"/>
        <end position="158"/>
    </location>
</feature>
<dbReference type="PANTHER" id="PTHR12521:SF0">
    <property type="entry name" value="ADP-RIBOSE GLYCOHYDROLASE OARD1"/>
    <property type="match status" value="1"/>
</dbReference>
<dbReference type="EMBL" id="MK796244">
    <property type="protein sequence ID" value="QCQ57751.1"/>
    <property type="molecule type" value="Genomic_DNA"/>
</dbReference>
<evidence type="ECO:0000313" key="3">
    <source>
        <dbReference type="Proteomes" id="UP000302168"/>
    </source>
</evidence>
<dbReference type="GO" id="GO:0140291">
    <property type="term" value="P:peptidyl-glutamate ADP-deribosylation"/>
    <property type="evidence" value="ECO:0007669"/>
    <property type="project" value="TreeGrafter"/>
</dbReference>
<accession>A0A4P8MUT7</accession>
<dbReference type="SMART" id="SM00506">
    <property type="entry name" value="A1pp"/>
    <property type="match status" value="1"/>
</dbReference>
<dbReference type="SUPFAM" id="SSF52949">
    <property type="entry name" value="Macro domain-like"/>
    <property type="match status" value="1"/>
</dbReference>
<evidence type="ECO:0000259" key="1">
    <source>
        <dbReference type="PROSITE" id="PS51154"/>
    </source>
</evidence>
<keyword evidence="3" id="KW-1185">Reference proteome</keyword>